<proteinExistence type="predicted"/>
<comment type="caution">
    <text evidence="1">The sequence shown here is derived from an EMBL/GenBank/DDBJ whole genome shotgun (WGS) entry which is preliminary data.</text>
</comment>
<protein>
    <submittedName>
        <fullName evidence="1">Uncharacterized protein</fullName>
    </submittedName>
</protein>
<sequence>MCPLYEYQCYECFERFDKVVSIGARNSVTHCGQTARLLVSLSTFKIYNPFTKDGEGFTSKMVSKQEANERAKAGAGKYD</sequence>
<dbReference type="EMBL" id="LAZR01011587">
    <property type="protein sequence ID" value="KKM60904.1"/>
    <property type="molecule type" value="Genomic_DNA"/>
</dbReference>
<accession>A0A0F9IU80</accession>
<gene>
    <name evidence="1" type="ORF">LCGC14_1537100</name>
</gene>
<reference evidence="1" key="1">
    <citation type="journal article" date="2015" name="Nature">
        <title>Complex archaea that bridge the gap between prokaryotes and eukaryotes.</title>
        <authorList>
            <person name="Spang A."/>
            <person name="Saw J.H."/>
            <person name="Jorgensen S.L."/>
            <person name="Zaremba-Niedzwiedzka K."/>
            <person name="Martijn J."/>
            <person name="Lind A.E."/>
            <person name="van Eijk R."/>
            <person name="Schleper C."/>
            <person name="Guy L."/>
            <person name="Ettema T.J."/>
        </authorList>
    </citation>
    <scope>NUCLEOTIDE SEQUENCE</scope>
</reference>
<name>A0A0F9IU80_9ZZZZ</name>
<evidence type="ECO:0000313" key="1">
    <source>
        <dbReference type="EMBL" id="KKM60904.1"/>
    </source>
</evidence>
<dbReference type="AlphaFoldDB" id="A0A0F9IU80"/>
<organism evidence="1">
    <name type="scientific">marine sediment metagenome</name>
    <dbReference type="NCBI Taxonomy" id="412755"/>
    <lineage>
        <taxon>unclassified sequences</taxon>
        <taxon>metagenomes</taxon>
        <taxon>ecological metagenomes</taxon>
    </lineage>
</organism>